<dbReference type="RefSeq" id="WP_381349380.1">
    <property type="nucleotide sequence ID" value="NZ_JBHMCY010000069.1"/>
</dbReference>
<reference evidence="3 4" key="1">
    <citation type="submission" date="2024-09" db="EMBL/GenBank/DDBJ databases">
        <authorList>
            <person name="Sun Q."/>
            <person name="Mori K."/>
        </authorList>
    </citation>
    <scope>NUCLEOTIDE SEQUENCE [LARGE SCALE GENOMIC DNA]</scope>
    <source>
        <strain evidence="3 4">JCM 6917</strain>
    </source>
</reference>
<feature type="region of interest" description="Disordered" evidence="1">
    <location>
        <begin position="278"/>
        <end position="319"/>
    </location>
</feature>
<accession>A0ABV5N9K8</accession>
<evidence type="ECO:0000313" key="3">
    <source>
        <dbReference type="EMBL" id="MFB9466449.1"/>
    </source>
</evidence>
<evidence type="ECO:0000313" key="4">
    <source>
        <dbReference type="Proteomes" id="UP001589709"/>
    </source>
</evidence>
<dbReference type="Proteomes" id="UP001589709">
    <property type="component" value="Unassembled WGS sequence"/>
</dbReference>
<feature type="domain" description="SCO6045-like C-terminal" evidence="2">
    <location>
        <begin position="328"/>
        <end position="412"/>
    </location>
</feature>
<evidence type="ECO:0000259" key="2">
    <source>
        <dbReference type="Pfam" id="PF26136"/>
    </source>
</evidence>
<dbReference type="PANTHER" id="PTHR42194">
    <property type="entry name" value="UPF0276 PROTEIN HI_1600"/>
    <property type="match status" value="1"/>
</dbReference>
<feature type="compositionally biased region" description="Low complexity" evidence="1">
    <location>
        <begin position="282"/>
        <end position="317"/>
    </location>
</feature>
<keyword evidence="4" id="KW-1185">Reference proteome</keyword>
<dbReference type="PANTHER" id="PTHR42194:SF1">
    <property type="entry name" value="UPF0276 PROTEIN HI_1600"/>
    <property type="match status" value="1"/>
</dbReference>
<gene>
    <name evidence="3" type="ORF">ACFF45_28000</name>
</gene>
<dbReference type="InterPro" id="IPR058711">
    <property type="entry name" value="SCO6045-like_C"/>
</dbReference>
<proteinExistence type="predicted"/>
<dbReference type="Pfam" id="PF26136">
    <property type="entry name" value="SCO6045_C"/>
    <property type="match status" value="1"/>
</dbReference>
<organism evidence="3 4">
    <name type="scientific">Streptomyces cinereospinus</name>
    <dbReference type="NCBI Taxonomy" id="285561"/>
    <lineage>
        <taxon>Bacteria</taxon>
        <taxon>Bacillati</taxon>
        <taxon>Actinomycetota</taxon>
        <taxon>Actinomycetes</taxon>
        <taxon>Kitasatosporales</taxon>
        <taxon>Streptomycetaceae</taxon>
        <taxon>Streptomyces</taxon>
    </lineage>
</organism>
<dbReference type="InterPro" id="IPR036237">
    <property type="entry name" value="Xyl_isomerase-like_sf"/>
</dbReference>
<dbReference type="SUPFAM" id="SSF51658">
    <property type="entry name" value="Xylose isomerase-like"/>
    <property type="match status" value="1"/>
</dbReference>
<evidence type="ECO:0000256" key="1">
    <source>
        <dbReference type="SAM" id="MobiDB-lite"/>
    </source>
</evidence>
<name>A0ABV5N9K8_9ACTN</name>
<dbReference type="EMBL" id="JBHMCY010000069">
    <property type="protein sequence ID" value="MFB9466449.1"/>
    <property type="molecule type" value="Genomic_DNA"/>
</dbReference>
<protein>
    <submittedName>
        <fullName evidence="3">DUF692 domain-containing protein</fullName>
    </submittedName>
</protein>
<dbReference type="Pfam" id="PF05114">
    <property type="entry name" value="MbnB_TglH_ChrH"/>
    <property type="match status" value="1"/>
</dbReference>
<dbReference type="Gene3D" id="3.20.20.150">
    <property type="entry name" value="Divalent-metal-dependent TIM barrel enzymes"/>
    <property type="match status" value="1"/>
</dbReference>
<sequence length="454" mass="48592">MERLGTGIGWRPEIADAVERMPGVDWVEAVAENVCPGHLPDALLRLRERGVTVVPHGVSLGLGGADRPGPARLAALAGRAEALGSPLVTEHIAFVRAGGPRTASPRLEAGHLLPVPRTRDALDVLCENVRIAQDALPVPLAVENIAALISWPGEEMTEGQFLYELADRTGVRLLIDVANLHTNHVNQGEDPAKALAGLPLEAIAYVHVAGGFARDGVWHDSHAHPVPRQVLDLLTDLASRVAPPGVLLERDENFPEPAELERELAGIREAVEEGRRIREAARPASGASSAPASPASAVPRPAVPSPADAPAADGCAAPDREPARQRLALAQVALLSALVAGTPVPEGFDRVRLGVQARALAGKRADVVAKVAPELPRILGAAYRPAFLAYAQRHPMTGGHRRDALDFAERLLHDGRPHHGRARRELRRWWLDRSGPAPRPASRTARARRALLRR</sequence>
<dbReference type="InterPro" id="IPR007801">
    <property type="entry name" value="MbnB/TglH/ChrH"/>
</dbReference>
<comment type="caution">
    <text evidence="3">The sequence shown here is derived from an EMBL/GenBank/DDBJ whole genome shotgun (WGS) entry which is preliminary data.</text>
</comment>
<dbReference type="NCBIfam" id="NF003818">
    <property type="entry name" value="PRK05409.1"/>
    <property type="match status" value="1"/>
</dbReference>